<dbReference type="PANTHER" id="PTHR35528">
    <property type="entry name" value="BLL1675 PROTEIN"/>
    <property type="match status" value="1"/>
</dbReference>
<reference evidence="5 6" key="1">
    <citation type="submission" date="2016-07" db="EMBL/GenBank/DDBJ databases">
        <title>Enhancement of antibiotic productionsby engineered nitrateutilization in actinobacteria.</title>
        <authorList>
            <person name="Meng S.C."/>
        </authorList>
    </citation>
    <scope>NUCLEOTIDE SEQUENCE [LARGE SCALE GENOMIC DNA]</scope>
    <source>
        <strain evidence="5 6">NRRL 2936</strain>
    </source>
</reference>
<dbReference type="PANTHER" id="PTHR35528:SF3">
    <property type="entry name" value="BLL1675 PROTEIN"/>
    <property type="match status" value="1"/>
</dbReference>
<dbReference type="Proteomes" id="UP000092598">
    <property type="component" value="Chromosome"/>
</dbReference>
<dbReference type="NCBIfam" id="NF033587">
    <property type="entry name" value="transpos_IS6"/>
    <property type="match status" value="1"/>
</dbReference>
<dbReference type="InterPro" id="IPR052183">
    <property type="entry name" value="IS_Transposase"/>
</dbReference>
<keyword evidence="6" id="KW-1185">Reference proteome</keyword>
<dbReference type="AlphaFoldDB" id="A0A1B1M5A1"/>
<keyword evidence="1" id="KW-0815">Transposition</keyword>
<evidence type="ECO:0000256" key="1">
    <source>
        <dbReference type="ARBA" id="ARBA00022578"/>
    </source>
</evidence>
<keyword evidence="2" id="KW-0238">DNA-binding</keyword>
<name>A0A1B1M5A1_STRLN</name>
<feature type="region of interest" description="Disordered" evidence="4">
    <location>
        <begin position="120"/>
        <end position="165"/>
    </location>
</feature>
<dbReference type="Pfam" id="PF13610">
    <property type="entry name" value="DDE_Tnp_IS240"/>
    <property type="match status" value="1"/>
</dbReference>
<gene>
    <name evidence="5" type="ORF">SLINC_1403</name>
</gene>
<proteinExistence type="predicted"/>
<dbReference type="PATRIC" id="fig|1915.4.peg.1603"/>
<evidence type="ECO:0000256" key="4">
    <source>
        <dbReference type="SAM" id="MobiDB-lite"/>
    </source>
</evidence>
<dbReference type="KEGG" id="sls:SLINC_1403"/>
<dbReference type="EMBL" id="CP016438">
    <property type="protein sequence ID" value="ANS63627.1"/>
    <property type="molecule type" value="Genomic_DNA"/>
</dbReference>
<evidence type="ECO:0000256" key="2">
    <source>
        <dbReference type="ARBA" id="ARBA00023125"/>
    </source>
</evidence>
<keyword evidence="3" id="KW-0233">DNA recombination</keyword>
<feature type="compositionally biased region" description="Polar residues" evidence="4">
    <location>
        <begin position="120"/>
        <end position="129"/>
    </location>
</feature>
<sequence length="165" mass="18908">MTVSYETMRRWCAKVGQTYANALRRRQPQPGDKWHLDEVFIKINGRLQYLWRAVDQDGTVLDILVQNRRDQAAARRFFRRLMKRTGAVPRVIVTDKLRSYGAAHREVMPSIEHRQSKYLNNRAENSHQPTRQREQAIKASAPWAEHSGSCPPSAASRPTSGPAAT</sequence>
<dbReference type="InterPro" id="IPR047930">
    <property type="entry name" value="Transpos_IS6"/>
</dbReference>
<evidence type="ECO:0000256" key="3">
    <source>
        <dbReference type="ARBA" id="ARBA00023172"/>
    </source>
</evidence>
<evidence type="ECO:0000313" key="6">
    <source>
        <dbReference type="Proteomes" id="UP000092598"/>
    </source>
</evidence>
<protein>
    <submittedName>
        <fullName evidence="5">IS6 family transposase</fullName>
    </submittedName>
</protein>
<evidence type="ECO:0000313" key="5">
    <source>
        <dbReference type="EMBL" id="ANS63627.1"/>
    </source>
</evidence>
<organism evidence="5 6">
    <name type="scientific">Streptomyces lincolnensis</name>
    <dbReference type="NCBI Taxonomy" id="1915"/>
    <lineage>
        <taxon>Bacteria</taxon>
        <taxon>Bacillati</taxon>
        <taxon>Actinomycetota</taxon>
        <taxon>Actinomycetes</taxon>
        <taxon>Kitasatosporales</taxon>
        <taxon>Streptomycetaceae</taxon>
        <taxon>Streptomyces</taxon>
    </lineage>
</organism>
<accession>A0A1B1M5A1</accession>
<dbReference type="InterPro" id="IPR032874">
    <property type="entry name" value="DDE_dom"/>
</dbReference>